<feature type="compositionally biased region" description="Low complexity" evidence="1">
    <location>
        <begin position="466"/>
        <end position="479"/>
    </location>
</feature>
<comment type="caution">
    <text evidence="2">The sequence shown here is derived from an EMBL/GenBank/DDBJ whole genome shotgun (WGS) entry which is preliminary data.</text>
</comment>
<dbReference type="PANTHER" id="PTHR39609">
    <property type="entry name" value="RFEG-RELATED"/>
    <property type="match status" value="1"/>
</dbReference>
<dbReference type="EMBL" id="RYZI01000343">
    <property type="protein sequence ID" value="RWA06369.1"/>
    <property type="molecule type" value="Genomic_DNA"/>
</dbReference>
<feature type="compositionally biased region" description="Basic and acidic residues" evidence="1">
    <location>
        <begin position="562"/>
        <end position="579"/>
    </location>
</feature>
<dbReference type="Proteomes" id="UP000286045">
    <property type="component" value="Unassembled WGS sequence"/>
</dbReference>
<protein>
    <recommendedName>
        <fullName evidence="4">Transcription factor RfeG</fullName>
    </recommendedName>
</protein>
<dbReference type="AlphaFoldDB" id="A0A439CVY6"/>
<evidence type="ECO:0000313" key="3">
    <source>
        <dbReference type="Proteomes" id="UP000286045"/>
    </source>
</evidence>
<organism evidence="2 3">
    <name type="scientific">Xylaria grammica</name>
    <dbReference type="NCBI Taxonomy" id="363999"/>
    <lineage>
        <taxon>Eukaryota</taxon>
        <taxon>Fungi</taxon>
        <taxon>Dikarya</taxon>
        <taxon>Ascomycota</taxon>
        <taxon>Pezizomycotina</taxon>
        <taxon>Sordariomycetes</taxon>
        <taxon>Xylariomycetidae</taxon>
        <taxon>Xylariales</taxon>
        <taxon>Xylariaceae</taxon>
        <taxon>Xylaria</taxon>
    </lineage>
</organism>
<feature type="compositionally biased region" description="Polar residues" evidence="1">
    <location>
        <begin position="547"/>
        <end position="560"/>
    </location>
</feature>
<keyword evidence="3" id="KW-1185">Reference proteome</keyword>
<feature type="compositionally biased region" description="Polar residues" evidence="1">
    <location>
        <begin position="481"/>
        <end position="496"/>
    </location>
</feature>
<dbReference type="PANTHER" id="PTHR39609:SF1">
    <property type="entry name" value="RFEG"/>
    <property type="match status" value="1"/>
</dbReference>
<feature type="compositionally biased region" description="Polar residues" evidence="1">
    <location>
        <begin position="525"/>
        <end position="539"/>
    </location>
</feature>
<sequence>MRTTTVAAVPATVTSYTPASYHYHHPLGRYHDPTHSLPFPVVLVENHFPTLATRSLITIEFPQSRQRNNPCPALWVAHNVQVRVYVTPLPVAWPVLSVFYLLHTQDPGPHPDPAHIAKLSHRHRQPRPSAQAAYHQPLPYKYSTYSGKPVPAQPTIPPNPFLPSTAHSLSRFLHLFLFFFIPIPHPAVSSVDPALFSLSFLVIFSLIPVDIGQPVFCDDDMARRPPASGSGVLPQQTRQNEYFVPRDGIDREVITADICRYLGNDALVRPGNYENPENGQVIQGYFINAYRNLTSAMIQDLKADSARWDQERRQQSANRSNAGGVQYRNSDIHQLRQHYGPTEASYPGSAGNDPFDNGPGPRYPGTGASGYTGAATSYSQQYAPSQGGYQQGYTASTGQFSPPPANVAYGIGHSVTPAGYGQTAQDPPYNIVGANLRAGTQNQVDPYGSSDPYPRGDPRDQRIPVTSTSATARATYATAGPPSSQPFAQGQNANFYPQSATSASAPYSPAVQPGDPFYGRASPAGTASYSATPDQQYESTPAHKRTGSSQNAQQPTSGSSRHPRERESVERHIERDQRDQRHRTHRTAR</sequence>
<proteinExistence type="predicted"/>
<reference evidence="2 3" key="1">
    <citation type="submission" date="2018-12" db="EMBL/GenBank/DDBJ databases">
        <title>Draft genome sequence of Xylaria grammica IHI A82.</title>
        <authorList>
            <person name="Buettner E."/>
            <person name="Kellner H."/>
        </authorList>
    </citation>
    <scope>NUCLEOTIDE SEQUENCE [LARGE SCALE GENOMIC DNA]</scope>
    <source>
        <strain evidence="2 3">IHI A82</strain>
    </source>
</reference>
<accession>A0A439CVY6</accession>
<feature type="region of interest" description="Disordered" evidence="1">
    <location>
        <begin position="440"/>
        <end position="589"/>
    </location>
</feature>
<feature type="region of interest" description="Disordered" evidence="1">
    <location>
        <begin position="111"/>
        <end position="130"/>
    </location>
</feature>
<evidence type="ECO:0008006" key="4">
    <source>
        <dbReference type="Google" id="ProtNLM"/>
    </source>
</evidence>
<feature type="compositionally biased region" description="Basic residues" evidence="1">
    <location>
        <begin position="580"/>
        <end position="589"/>
    </location>
</feature>
<evidence type="ECO:0000313" key="2">
    <source>
        <dbReference type="EMBL" id="RWA06369.1"/>
    </source>
</evidence>
<gene>
    <name evidence="2" type="ORF">EKO27_g8746</name>
</gene>
<name>A0A439CVY6_9PEZI</name>
<feature type="region of interest" description="Disordered" evidence="1">
    <location>
        <begin position="308"/>
        <end position="328"/>
    </location>
</feature>
<evidence type="ECO:0000256" key="1">
    <source>
        <dbReference type="SAM" id="MobiDB-lite"/>
    </source>
</evidence>
<feature type="region of interest" description="Disordered" evidence="1">
    <location>
        <begin position="340"/>
        <end position="368"/>
    </location>
</feature>
<feature type="compositionally biased region" description="Low complexity" evidence="1">
    <location>
        <begin position="497"/>
        <end position="510"/>
    </location>
</feature>
<dbReference type="STRING" id="363999.A0A439CVY6"/>
<feature type="compositionally biased region" description="Polar residues" evidence="1">
    <location>
        <begin position="315"/>
        <end position="328"/>
    </location>
</feature>